<reference evidence="13" key="1">
    <citation type="submission" date="2014-05" db="EMBL/GenBank/DDBJ databases">
        <title>The transcriptome of the halophilic microalga Tetraselmis sp. GSL018 isolated from the Great Salt Lake, Utah.</title>
        <authorList>
            <person name="Jinkerson R.E."/>
            <person name="D'Adamo S."/>
            <person name="Posewitz M.C."/>
        </authorList>
    </citation>
    <scope>NUCLEOTIDE SEQUENCE</scope>
    <source>
        <strain evidence="13">GSL018</strain>
    </source>
</reference>
<dbReference type="GO" id="GO:0009881">
    <property type="term" value="F:photoreceptor activity"/>
    <property type="evidence" value="ECO:0007669"/>
    <property type="project" value="UniProtKB-KW"/>
</dbReference>
<evidence type="ECO:0000256" key="9">
    <source>
        <dbReference type="ARBA" id="ARBA00023136"/>
    </source>
</evidence>
<organism evidence="13">
    <name type="scientific">Tetraselmis sp. GSL018</name>
    <dbReference type="NCBI Taxonomy" id="582737"/>
    <lineage>
        <taxon>Eukaryota</taxon>
        <taxon>Viridiplantae</taxon>
        <taxon>Chlorophyta</taxon>
        <taxon>core chlorophytes</taxon>
        <taxon>Chlorodendrophyceae</taxon>
        <taxon>Chlorodendrales</taxon>
        <taxon>Chlorodendraceae</taxon>
        <taxon>Tetraselmis</taxon>
    </lineage>
</organism>
<keyword evidence="5 12" id="KW-0812">Transmembrane</keyword>
<name>A0A061R179_9CHLO</name>
<dbReference type="EMBL" id="GBEZ01022544">
    <property type="protein sequence ID" value="JAC64301.1"/>
    <property type="molecule type" value="Transcribed_RNA"/>
</dbReference>
<dbReference type="AlphaFoldDB" id="A0A061R179"/>
<evidence type="ECO:0000256" key="7">
    <source>
        <dbReference type="ARBA" id="ARBA00022989"/>
    </source>
</evidence>
<dbReference type="Pfam" id="PF01036">
    <property type="entry name" value="Bac_rhodopsin"/>
    <property type="match status" value="1"/>
</dbReference>
<feature type="region of interest" description="Disordered" evidence="11">
    <location>
        <begin position="500"/>
        <end position="524"/>
    </location>
</feature>
<dbReference type="Gene3D" id="1.20.1070.10">
    <property type="entry name" value="Rhodopsin 7-helix transmembrane proteins"/>
    <property type="match status" value="1"/>
</dbReference>
<evidence type="ECO:0000256" key="8">
    <source>
        <dbReference type="ARBA" id="ARBA00022991"/>
    </source>
</evidence>
<dbReference type="SMART" id="SM01021">
    <property type="entry name" value="Bac_rhodopsin"/>
    <property type="match status" value="1"/>
</dbReference>
<dbReference type="PANTHER" id="PTHR28286:SF2">
    <property type="entry name" value="BACTERIORHODOPSIN _OPSIN, NOPA (EUROFUNG)"/>
    <property type="match status" value="1"/>
</dbReference>
<sequence length="662" mass="72465">MSFQLNPSYSNETVILSSCDGNVIQMGPLWEQIVARGFQWFGVVLSAIFLVYYIYSTWRAHCGWEELYVCSVEFAKIILEVYFEYTPPAMIYQTNGQVTTWLRYGEWLLTCPVILIHLSNITGLNDEYSSRTMSLITSDLGGITFAVTSALAVGPAKAVFYGIGVCYGISTFYHACQIYIESYYMMPSGACKRLVVIMAITFYTSWFMFPSLFLAGPEGTGALTWSGTTIAHTFADLLSKNMWGIFGHFLRVKIHEHILIHGDVRRPMKVNVLGKEYNLNCFVTDEEQEDDERTSTAHYANRSSFIKMKENMEQKGIRTRGSIEVGKAAVAPLRDGTVVVAASDPSTHDFFARELGKMDASIAAAPSADLQQLQNLLSKGGVDGVLISPEFLQQPGLVQALKHSFRTPVFAFGWSKSGPAREVIESSGVDGWLEGPAFGVSFEPANLRRVLLQMQAAQAPHTISGPAQQPWGQSQIGAIGGGNGWAAGGMHHGMNPAAAHDPSSPMVGSGGQWQSGQAPAEAGAQQQFFRDPGLATGDPRQMMMMMAAMQQQQQQQQYGQQHGQFMPQHLQHPGQAFQQQQQQQPQAYEAPPAPHQHPYMQAGGTPTGMQSPSGMQTPSGVQTPMASAFAAAPAQMGTNSPEAVASMMQQLQYMQMQGWGQQ</sequence>
<feature type="transmembrane region" description="Helical" evidence="12">
    <location>
        <begin position="37"/>
        <end position="55"/>
    </location>
</feature>
<feature type="transmembrane region" description="Helical" evidence="12">
    <location>
        <begin position="135"/>
        <end position="153"/>
    </location>
</feature>
<comment type="similarity">
    <text evidence="2">Belongs to the archaeal/bacterial/fungal opsin family.</text>
</comment>
<evidence type="ECO:0000256" key="2">
    <source>
        <dbReference type="ARBA" id="ARBA00008130"/>
    </source>
</evidence>
<keyword evidence="3" id="KW-0600">Photoreceptor protein</keyword>
<keyword evidence="10" id="KW-0675">Receptor</keyword>
<keyword evidence="8" id="KW-0157">Chromophore</keyword>
<evidence type="ECO:0000256" key="10">
    <source>
        <dbReference type="ARBA" id="ARBA00023170"/>
    </source>
</evidence>
<evidence type="ECO:0000256" key="5">
    <source>
        <dbReference type="ARBA" id="ARBA00022692"/>
    </source>
</evidence>
<protein>
    <submittedName>
        <fullName evidence="13">Chlamyopsin 4 light-gated ion channel</fullName>
    </submittedName>
</protein>
<feature type="compositionally biased region" description="Polar residues" evidence="11">
    <location>
        <begin position="607"/>
        <end position="622"/>
    </location>
</feature>
<feature type="transmembrane region" description="Helical" evidence="12">
    <location>
        <begin position="159"/>
        <end position="182"/>
    </location>
</feature>
<gene>
    <name evidence="13" type="ORF">TSPGSL018_18620</name>
</gene>
<dbReference type="GO" id="GO:0005886">
    <property type="term" value="C:plasma membrane"/>
    <property type="evidence" value="ECO:0007669"/>
    <property type="project" value="TreeGrafter"/>
</dbReference>
<feature type="compositionally biased region" description="Low complexity" evidence="11">
    <location>
        <begin position="514"/>
        <end position="524"/>
    </location>
</feature>
<evidence type="ECO:0000256" key="1">
    <source>
        <dbReference type="ARBA" id="ARBA00004141"/>
    </source>
</evidence>
<keyword evidence="7 12" id="KW-1133">Transmembrane helix</keyword>
<dbReference type="GO" id="GO:0007602">
    <property type="term" value="P:phototransduction"/>
    <property type="evidence" value="ECO:0007669"/>
    <property type="project" value="UniProtKB-KW"/>
</dbReference>
<evidence type="ECO:0000256" key="12">
    <source>
        <dbReference type="SAM" id="Phobius"/>
    </source>
</evidence>
<evidence type="ECO:0000256" key="3">
    <source>
        <dbReference type="ARBA" id="ARBA00022543"/>
    </source>
</evidence>
<proteinExistence type="inferred from homology"/>
<keyword evidence="9 12" id="KW-0472">Membrane</keyword>
<evidence type="ECO:0000256" key="6">
    <source>
        <dbReference type="ARBA" id="ARBA00022925"/>
    </source>
</evidence>
<comment type="subcellular location">
    <subcellularLocation>
        <location evidence="1">Membrane</location>
        <topology evidence="1">Multi-pass membrane protein</topology>
    </subcellularLocation>
</comment>
<evidence type="ECO:0000256" key="11">
    <source>
        <dbReference type="SAM" id="MobiDB-lite"/>
    </source>
</evidence>
<evidence type="ECO:0000256" key="4">
    <source>
        <dbReference type="ARBA" id="ARBA00022606"/>
    </source>
</evidence>
<evidence type="ECO:0000313" key="13">
    <source>
        <dbReference type="EMBL" id="JAC64301.1"/>
    </source>
</evidence>
<feature type="region of interest" description="Disordered" evidence="11">
    <location>
        <begin position="570"/>
        <end position="622"/>
    </location>
</feature>
<keyword evidence="6" id="KW-0681">Retinal protein</keyword>
<dbReference type="SUPFAM" id="SSF81321">
    <property type="entry name" value="Family A G protein-coupled receptor-like"/>
    <property type="match status" value="1"/>
</dbReference>
<feature type="compositionally biased region" description="Low complexity" evidence="11">
    <location>
        <begin position="570"/>
        <end position="590"/>
    </location>
</feature>
<accession>A0A061R179</accession>
<dbReference type="InterPro" id="IPR001425">
    <property type="entry name" value="Arc/bac/fun_rhodopsins"/>
</dbReference>
<feature type="transmembrane region" description="Helical" evidence="12">
    <location>
        <begin position="194"/>
        <end position="214"/>
    </location>
</feature>
<dbReference type="PANTHER" id="PTHR28286">
    <property type="match status" value="1"/>
</dbReference>
<keyword evidence="4" id="KW-0716">Sensory transduction</keyword>